<dbReference type="AlphaFoldDB" id="A0A382JHD5"/>
<dbReference type="EMBL" id="UINC01073989">
    <property type="protein sequence ID" value="SVC10772.1"/>
    <property type="molecule type" value="Genomic_DNA"/>
</dbReference>
<name>A0A382JHD5_9ZZZZ</name>
<gene>
    <name evidence="1" type="ORF">METZ01_LOCUS263626</name>
</gene>
<feature type="non-terminal residue" evidence="1">
    <location>
        <position position="181"/>
    </location>
</feature>
<reference evidence="1" key="1">
    <citation type="submission" date="2018-05" db="EMBL/GenBank/DDBJ databases">
        <authorList>
            <person name="Lanie J.A."/>
            <person name="Ng W.-L."/>
            <person name="Kazmierczak K.M."/>
            <person name="Andrzejewski T.M."/>
            <person name="Davidsen T.M."/>
            <person name="Wayne K.J."/>
            <person name="Tettelin H."/>
            <person name="Glass J.I."/>
            <person name="Rusch D."/>
            <person name="Podicherti R."/>
            <person name="Tsui H.-C.T."/>
            <person name="Winkler M.E."/>
        </authorList>
    </citation>
    <scope>NUCLEOTIDE SEQUENCE</scope>
</reference>
<organism evidence="1">
    <name type="scientific">marine metagenome</name>
    <dbReference type="NCBI Taxonomy" id="408172"/>
    <lineage>
        <taxon>unclassified sequences</taxon>
        <taxon>metagenomes</taxon>
        <taxon>ecological metagenomes</taxon>
    </lineage>
</organism>
<evidence type="ECO:0000313" key="1">
    <source>
        <dbReference type="EMBL" id="SVC10772.1"/>
    </source>
</evidence>
<sequence>MERLYLNKIKSYESSPIIVKIFSDKEIEMIQKLYSVLPERVFNKKQNIRKKVWTQNYNKELDELYFNKLKDVLGDFKMDTLQSEKNEDYYGIFHESFSPLKLHVDSGFEEKSIIYKQAVTPLSPVGETVIFKNKWYGKSTNFTIDQNELKLKPELGKNDKSNKHLGEEKFDQEIYNKYLSH</sequence>
<protein>
    <submittedName>
        <fullName evidence="1">Uncharacterized protein</fullName>
    </submittedName>
</protein>
<accession>A0A382JHD5</accession>
<proteinExistence type="predicted"/>